<feature type="domain" description="DUF374" evidence="1">
    <location>
        <begin position="81"/>
        <end position="149"/>
    </location>
</feature>
<evidence type="ECO:0000313" key="2">
    <source>
        <dbReference type="EMBL" id="MBB6072875.1"/>
    </source>
</evidence>
<protein>
    <recommendedName>
        <fullName evidence="1">DUF374 domain-containing protein</fullName>
    </recommendedName>
</protein>
<dbReference type="AlphaFoldDB" id="A0A841H3T7"/>
<sequence length="236" mass="26214">MSDEPGGTEGEPRVAELPSEMTTRLSLKESVIAGLGGAALDGLMASCRYRTEGEEHFRPFWDAGQPVIFTLWHGRLLPCTYHHRHQGVVTLVSLHRDGEYITRAVRRWGYTAVRGSSSRGGLDALRELIRHVKQGRSLAITPDGPRGPREKMKPGPVIIAQRTGAPIIPVVSGASRASYFGGWDRFLIPHPFARLQIAYGEPVFVPRRADEAQIQTIMDDVEVRLGGLMRRVAEKW</sequence>
<proteinExistence type="predicted"/>
<dbReference type="RefSeq" id="WP_170036955.1">
    <property type="nucleotide sequence ID" value="NZ_JABDTL010000002.1"/>
</dbReference>
<dbReference type="CDD" id="cd07983">
    <property type="entry name" value="LPLAT_DUF374-like"/>
    <property type="match status" value="1"/>
</dbReference>
<name>A0A841H3T7_9BACT</name>
<gene>
    <name evidence="2" type="ORF">HNQ61_004541</name>
</gene>
<evidence type="ECO:0000259" key="1">
    <source>
        <dbReference type="Pfam" id="PF04028"/>
    </source>
</evidence>
<comment type="caution">
    <text evidence="2">The sequence shown here is derived from an EMBL/GenBank/DDBJ whole genome shotgun (WGS) entry which is preliminary data.</text>
</comment>
<dbReference type="EMBL" id="JACHIA010000019">
    <property type="protein sequence ID" value="MBB6072875.1"/>
    <property type="molecule type" value="Genomic_DNA"/>
</dbReference>
<evidence type="ECO:0000313" key="3">
    <source>
        <dbReference type="Proteomes" id="UP000582837"/>
    </source>
</evidence>
<dbReference type="Pfam" id="PF04028">
    <property type="entry name" value="DUF374"/>
    <property type="match status" value="1"/>
</dbReference>
<dbReference type="Proteomes" id="UP000582837">
    <property type="component" value="Unassembled WGS sequence"/>
</dbReference>
<keyword evidence="3" id="KW-1185">Reference proteome</keyword>
<dbReference type="InterPro" id="IPR007172">
    <property type="entry name" value="DUF374"/>
</dbReference>
<reference evidence="2 3" key="1">
    <citation type="submission" date="2020-08" db="EMBL/GenBank/DDBJ databases">
        <title>Genomic Encyclopedia of Type Strains, Phase IV (KMG-IV): sequencing the most valuable type-strain genomes for metagenomic binning, comparative biology and taxonomic classification.</title>
        <authorList>
            <person name="Goeker M."/>
        </authorList>
    </citation>
    <scope>NUCLEOTIDE SEQUENCE [LARGE SCALE GENOMIC DNA]</scope>
    <source>
        <strain evidence="2 3">DSM 29007</strain>
    </source>
</reference>
<accession>A0A841H3T7</accession>
<organism evidence="2 3">
    <name type="scientific">Longimicrobium terrae</name>
    <dbReference type="NCBI Taxonomy" id="1639882"/>
    <lineage>
        <taxon>Bacteria</taxon>
        <taxon>Pseudomonadati</taxon>
        <taxon>Gemmatimonadota</taxon>
        <taxon>Longimicrobiia</taxon>
        <taxon>Longimicrobiales</taxon>
        <taxon>Longimicrobiaceae</taxon>
        <taxon>Longimicrobium</taxon>
    </lineage>
</organism>